<feature type="compositionally biased region" description="Polar residues" evidence="1">
    <location>
        <begin position="77"/>
        <end position="94"/>
    </location>
</feature>
<organism evidence="2 3">
    <name type="scientific">Microvenator marinus</name>
    <dbReference type="NCBI Taxonomy" id="2600177"/>
    <lineage>
        <taxon>Bacteria</taxon>
        <taxon>Deltaproteobacteria</taxon>
        <taxon>Bradymonadales</taxon>
        <taxon>Microvenatoraceae</taxon>
        <taxon>Microvenator</taxon>
    </lineage>
</organism>
<dbReference type="Proteomes" id="UP000321595">
    <property type="component" value="Chromosome"/>
</dbReference>
<evidence type="ECO:0000313" key="2">
    <source>
        <dbReference type="EMBL" id="QED26796.1"/>
    </source>
</evidence>
<evidence type="ECO:0000256" key="1">
    <source>
        <dbReference type="SAM" id="MobiDB-lite"/>
    </source>
</evidence>
<proteinExistence type="predicted"/>
<evidence type="ECO:0000313" key="3">
    <source>
        <dbReference type="Proteomes" id="UP000321595"/>
    </source>
</evidence>
<dbReference type="PANTHER" id="PTHR38477:SF1">
    <property type="entry name" value="MUREIN L,D-TRANSPEPTIDASE CATALYTIC DOMAIN FAMILY PROTEIN"/>
    <property type="match status" value="1"/>
</dbReference>
<name>A0A5B8XT30_9DELT</name>
<reference evidence="2 3" key="1">
    <citation type="submission" date="2019-08" db="EMBL/GenBank/DDBJ databases">
        <authorList>
            <person name="Liang Q."/>
        </authorList>
    </citation>
    <scope>NUCLEOTIDE SEQUENCE [LARGE SCALE GENOMIC DNA]</scope>
    <source>
        <strain evidence="2 3">V1718</strain>
    </source>
</reference>
<dbReference type="InterPro" id="IPR032676">
    <property type="entry name" value="YkuD_2"/>
</dbReference>
<dbReference type="KEGG" id="bbae:FRD01_05970"/>
<dbReference type="AlphaFoldDB" id="A0A5B8XT30"/>
<keyword evidence="3" id="KW-1185">Reference proteome</keyword>
<accession>A0A5B8XT30</accession>
<gene>
    <name evidence="2" type="ORF">FRD01_05970</name>
</gene>
<dbReference type="EMBL" id="CP042467">
    <property type="protein sequence ID" value="QED26796.1"/>
    <property type="molecule type" value="Genomic_DNA"/>
</dbReference>
<protein>
    <submittedName>
        <fullName evidence="2">Murein L,D-transpeptidase catalytic domain family protein</fullName>
    </submittedName>
</protein>
<sequence length="387" mass="43333">MISPFNSHGYKPLVLGVLLTLACSEDAVDSEPSEVQERPQNPETQPPEQEIPAPQDPQIQDPQPQDPEPPGCDSDPTCISTFPSRISADTTTGTREWDSYECAPETNESGPELVYRVVIQEPGFFSAQLSGEPEGVDVDVHLLLERNPASCMDRGNFRAGSWLEAGEYWLVADTWVNDEGVEFAGTFDLDVNVTTSQTFTTHGINEELANDALRAFSLAWQRDETRRFEYTLTDFSMHSSQKRQWVFDLNSGELLFNLHTAHGEGSIEGEDLGMASKFSNVLGSHQSSLGLMRTDETYVGDYGYSVLLDGLEAGFNDRVREREIVVHPWFGNAQDIIERDGWVTPSWGCATLEESISDQVIDTISFGTLMFFWYPDPTWRSESEYLN</sequence>
<dbReference type="Pfam" id="PF13645">
    <property type="entry name" value="YkuD_2"/>
    <property type="match status" value="1"/>
</dbReference>
<feature type="compositionally biased region" description="Low complexity" evidence="1">
    <location>
        <begin position="38"/>
        <end position="63"/>
    </location>
</feature>
<dbReference type="RefSeq" id="WP_146958481.1">
    <property type="nucleotide sequence ID" value="NZ_CP042467.1"/>
</dbReference>
<feature type="region of interest" description="Disordered" evidence="1">
    <location>
        <begin position="26"/>
        <end position="107"/>
    </location>
</feature>
<dbReference type="OrthoDB" id="9815195at2"/>
<dbReference type="PANTHER" id="PTHR38477">
    <property type="entry name" value="HYPOTHETICAL EXPORTED PROTEIN"/>
    <property type="match status" value="1"/>
</dbReference>